<evidence type="ECO:0000256" key="6">
    <source>
        <dbReference type="ARBA" id="ARBA00023002"/>
    </source>
</evidence>
<comment type="cofactor">
    <cofactor evidence="1 9">
        <name>heme</name>
        <dbReference type="ChEBI" id="CHEBI:30413"/>
    </cofactor>
</comment>
<dbReference type="InterPro" id="IPR050364">
    <property type="entry name" value="Cytochrome_P450_fung"/>
</dbReference>
<keyword evidence="8 10" id="KW-0503">Monooxygenase</keyword>
<comment type="caution">
    <text evidence="11">The sequence shown here is derived from an EMBL/GenBank/DDBJ whole genome shotgun (WGS) entry which is preliminary data.</text>
</comment>
<keyword evidence="12" id="KW-1185">Reference proteome</keyword>
<evidence type="ECO:0000256" key="1">
    <source>
        <dbReference type="ARBA" id="ARBA00001971"/>
    </source>
</evidence>
<dbReference type="OrthoDB" id="2789670at2759"/>
<name>A0A9P6E6G8_9AGAR</name>
<sequence>MSYLNTSLALIFGIGLFFFITRSLSRKKLPPGPRGLPLIGNAHQVPTETPWISFRQWSKHYGDIIYIDLAGQPTLIINSRKIASDLMDKRSSIYSDRPSTEMIKLCGSDSIITLQQYGDDWKKQRRMVAPNFAQSYVPNYYELQEKQTAYLVRNVLQDPATLASKIKLTTYGYSVGSKEDVFLKNGLVAIDNFSVITTPGAFLVDLIPILASSIHLLYLRTQSMPVKFLPRWMPGSDFLTYAEECKRQLLQTCYDPYLWWKENHNAGRALQPNMISNITLKAEGKLTTEDEKQALWASLTMLGGGLDTAQAEIDIVIGKDRLPSINDRPDLPYVRSVIAESLRWAPALPLCVPHVLSQEDIYNGYSLPKGTMVMANIWAMFHDPENYPDPMTFKPERFEGDDVEMEKISIVFGFGRRICPGRYFAEGTLFSAITTFLATCDILPGLDGAGREVMPEAKYSSGIISIPEEFPIRVKARSSRAAALLAEATSTAYE</sequence>
<keyword evidence="6 10" id="KW-0560">Oxidoreductase</keyword>
<organism evidence="11 12">
    <name type="scientific">Crepidotus variabilis</name>
    <dbReference type="NCBI Taxonomy" id="179855"/>
    <lineage>
        <taxon>Eukaryota</taxon>
        <taxon>Fungi</taxon>
        <taxon>Dikarya</taxon>
        <taxon>Basidiomycota</taxon>
        <taxon>Agaricomycotina</taxon>
        <taxon>Agaricomycetes</taxon>
        <taxon>Agaricomycetidae</taxon>
        <taxon>Agaricales</taxon>
        <taxon>Agaricineae</taxon>
        <taxon>Crepidotaceae</taxon>
        <taxon>Crepidotus</taxon>
    </lineage>
</organism>
<evidence type="ECO:0000256" key="4">
    <source>
        <dbReference type="ARBA" id="ARBA00022617"/>
    </source>
</evidence>
<proteinExistence type="inferred from homology"/>
<dbReference type="GO" id="GO:0004497">
    <property type="term" value="F:monooxygenase activity"/>
    <property type="evidence" value="ECO:0007669"/>
    <property type="project" value="UniProtKB-KW"/>
</dbReference>
<evidence type="ECO:0000256" key="3">
    <source>
        <dbReference type="ARBA" id="ARBA00010617"/>
    </source>
</evidence>
<keyword evidence="7 9" id="KW-0408">Iron</keyword>
<evidence type="ECO:0000256" key="9">
    <source>
        <dbReference type="PIRSR" id="PIRSR602401-1"/>
    </source>
</evidence>
<dbReference type="InterPro" id="IPR002401">
    <property type="entry name" value="Cyt_P450_E_grp-I"/>
</dbReference>
<comment type="pathway">
    <text evidence="2">Secondary metabolite biosynthesis.</text>
</comment>
<evidence type="ECO:0000256" key="7">
    <source>
        <dbReference type="ARBA" id="ARBA00023004"/>
    </source>
</evidence>
<dbReference type="GO" id="GO:0005506">
    <property type="term" value="F:iron ion binding"/>
    <property type="evidence" value="ECO:0007669"/>
    <property type="project" value="InterPro"/>
</dbReference>
<dbReference type="InterPro" id="IPR001128">
    <property type="entry name" value="Cyt_P450"/>
</dbReference>
<dbReference type="Pfam" id="PF00067">
    <property type="entry name" value="p450"/>
    <property type="match status" value="2"/>
</dbReference>
<feature type="binding site" description="axial binding residue" evidence="9">
    <location>
        <position position="419"/>
    </location>
    <ligand>
        <name>heme</name>
        <dbReference type="ChEBI" id="CHEBI:30413"/>
    </ligand>
    <ligandPart>
        <name>Fe</name>
        <dbReference type="ChEBI" id="CHEBI:18248"/>
    </ligandPart>
</feature>
<evidence type="ECO:0000256" key="8">
    <source>
        <dbReference type="ARBA" id="ARBA00023033"/>
    </source>
</evidence>
<dbReference type="GO" id="GO:0016705">
    <property type="term" value="F:oxidoreductase activity, acting on paired donors, with incorporation or reduction of molecular oxygen"/>
    <property type="evidence" value="ECO:0007669"/>
    <property type="project" value="InterPro"/>
</dbReference>
<dbReference type="CDD" id="cd11065">
    <property type="entry name" value="CYP64-like"/>
    <property type="match status" value="1"/>
</dbReference>
<dbReference type="EMBL" id="MU157921">
    <property type="protein sequence ID" value="KAF9523254.1"/>
    <property type="molecule type" value="Genomic_DNA"/>
</dbReference>
<keyword evidence="4 9" id="KW-0349">Heme</keyword>
<evidence type="ECO:0000313" key="11">
    <source>
        <dbReference type="EMBL" id="KAF9523254.1"/>
    </source>
</evidence>
<dbReference type="PANTHER" id="PTHR46300:SF7">
    <property type="entry name" value="P450, PUTATIVE (EUROFUNG)-RELATED"/>
    <property type="match status" value="1"/>
</dbReference>
<evidence type="ECO:0000256" key="10">
    <source>
        <dbReference type="RuleBase" id="RU000461"/>
    </source>
</evidence>
<comment type="similarity">
    <text evidence="3 10">Belongs to the cytochrome P450 family.</text>
</comment>
<dbReference type="SUPFAM" id="SSF48264">
    <property type="entry name" value="Cytochrome P450"/>
    <property type="match status" value="1"/>
</dbReference>
<reference evidence="11" key="1">
    <citation type="submission" date="2020-11" db="EMBL/GenBank/DDBJ databases">
        <authorList>
            <consortium name="DOE Joint Genome Institute"/>
            <person name="Ahrendt S."/>
            <person name="Riley R."/>
            <person name="Andreopoulos W."/>
            <person name="Labutti K."/>
            <person name="Pangilinan J."/>
            <person name="Ruiz-Duenas F.J."/>
            <person name="Barrasa J.M."/>
            <person name="Sanchez-Garcia M."/>
            <person name="Camarero S."/>
            <person name="Miyauchi S."/>
            <person name="Serrano A."/>
            <person name="Linde D."/>
            <person name="Babiker R."/>
            <person name="Drula E."/>
            <person name="Ayuso-Fernandez I."/>
            <person name="Pacheco R."/>
            <person name="Padilla G."/>
            <person name="Ferreira P."/>
            <person name="Barriuso J."/>
            <person name="Kellner H."/>
            <person name="Castanera R."/>
            <person name="Alfaro M."/>
            <person name="Ramirez L."/>
            <person name="Pisabarro A.G."/>
            <person name="Kuo A."/>
            <person name="Tritt A."/>
            <person name="Lipzen A."/>
            <person name="He G."/>
            <person name="Yan M."/>
            <person name="Ng V."/>
            <person name="Cullen D."/>
            <person name="Martin F."/>
            <person name="Rosso M.-N."/>
            <person name="Henrissat B."/>
            <person name="Hibbett D."/>
            <person name="Martinez A.T."/>
            <person name="Grigoriev I.V."/>
        </authorList>
    </citation>
    <scope>NUCLEOTIDE SEQUENCE</scope>
    <source>
        <strain evidence="11">CBS 506.95</strain>
    </source>
</reference>
<evidence type="ECO:0000256" key="2">
    <source>
        <dbReference type="ARBA" id="ARBA00005179"/>
    </source>
</evidence>
<dbReference type="PROSITE" id="PS00086">
    <property type="entry name" value="CYTOCHROME_P450"/>
    <property type="match status" value="1"/>
</dbReference>
<dbReference type="Proteomes" id="UP000807306">
    <property type="component" value="Unassembled WGS sequence"/>
</dbReference>
<dbReference type="PANTHER" id="PTHR46300">
    <property type="entry name" value="P450, PUTATIVE (EUROFUNG)-RELATED-RELATED"/>
    <property type="match status" value="1"/>
</dbReference>
<dbReference type="Gene3D" id="1.10.630.10">
    <property type="entry name" value="Cytochrome P450"/>
    <property type="match status" value="1"/>
</dbReference>
<dbReference type="GO" id="GO:0020037">
    <property type="term" value="F:heme binding"/>
    <property type="evidence" value="ECO:0007669"/>
    <property type="project" value="InterPro"/>
</dbReference>
<accession>A0A9P6E6G8</accession>
<dbReference type="PRINTS" id="PR00463">
    <property type="entry name" value="EP450I"/>
</dbReference>
<dbReference type="AlphaFoldDB" id="A0A9P6E6G8"/>
<dbReference type="InterPro" id="IPR017972">
    <property type="entry name" value="Cyt_P450_CS"/>
</dbReference>
<gene>
    <name evidence="11" type="ORF">CPB83DRAFT_887023</name>
</gene>
<protein>
    <submittedName>
        <fullName evidence="11">Cytochrome P450</fullName>
    </submittedName>
</protein>
<dbReference type="InterPro" id="IPR036396">
    <property type="entry name" value="Cyt_P450_sf"/>
</dbReference>
<keyword evidence="5 9" id="KW-0479">Metal-binding</keyword>
<evidence type="ECO:0000256" key="5">
    <source>
        <dbReference type="ARBA" id="ARBA00022723"/>
    </source>
</evidence>
<evidence type="ECO:0000313" key="12">
    <source>
        <dbReference type="Proteomes" id="UP000807306"/>
    </source>
</evidence>